<feature type="transmembrane region" description="Helical" evidence="1">
    <location>
        <begin position="74"/>
        <end position="96"/>
    </location>
</feature>
<feature type="transmembrane region" description="Helical" evidence="1">
    <location>
        <begin position="41"/>
        <end position="62"/>
    </location>
</feature>
<keyword evidence="1" id="KW-0472">Membrane</keyword>
<feature type="transmembrane region" description="Helical" evidence="1">
    <location>
        <begin position="15"/>
        <end position="34"/>
    </location>
</feature>
<evidence type="ECO:0000256" key="1">
    <source>
        <dbReference type="SAM" id="Phobius"/>
    </source>
</evidence>
<comment type="caution">
    <text evidence="2">The sequence shown here is derived from an EMBL/GenBank/DDBJ whole genome shotgun (WGS) entry which is preliminary data.</text>
</comment>
<keyword evidence="1" id="KW-1133">Transmembrane helix</keyword>
<dbReference type="AlphaFoldDB" id="A0AAD8ZIG8"/>
<keyword evidence="3" id="KW-1185">Reference proteome</keyword>
<dbReference type="Proteomes" id="UP001239994">
    <property type="component" value="Unassembled WGS sequence"/>
</dbReference>
<proteinExistence type="predicted"/>
<keyword evidence="1" id="KW-0812">Transmembrane</keyword>
<evidence type="ECO:0000313" key="2">
    <source>
        <dbReference type="EMBL" id="KAK1799495.1"/>
    </source>
</evidence>
<gene>
    <name evidence="2" type="ORF">P4O66_007717</name>
</gene>
<accession>A0AAD8ZIG8</accession>
<evidence type="ECO:0000313" key="3">
    <source>
        <dbReference type="Proteomes" id="UP001239994"/>
    </source>
</evidence>
<feature type="transmembrane region" description="Helical" evidence="1">
    <location>
        <begin position="105"/>
        <end position="129"/>
    </location>
</feature>
<dbReference type="EMBL" id="JAROKS010000012">
    <property type="protein sequence ID" value="KAK1799495.1"/>
    <property type="molecule type" value="Genomic_DNA"/>
</dbReference>
<reference evidence="2" key="1">
    <citation type="submission" date="2023-03" db="EMBL/GenBank/DDBJ databases">
        <title>Electrophorus voltai genome.</title>
        <authorList>
            <person name="Bian C."/>
        </authorList>
    </citation>
    <scope>NUCLEOTIDE SEQUENCE</scope>
    <source>
        <strain evidence="2">CB-2022</strain>
        <tissue evidence="2">Muscle</tissue>
    </source>
</reference>
<name>A0AAD8ZIG8_9TELE</name>
<organism evidence="2 3">
    <name type="scientific">Electrophorus voltai</name>
    <dbReference type="NCBI Taxonomy" id="2609070"/>
    <lineage>
        <taxon>Eukaryota</taxon>
        <taxon>Metazoa</taxon>
        <taxon>Chordata</taxon>
        <taxon>Craniata</taxon>
        <taxon>Vertebrata</taxon>
        <taxon>Euteleostomi</taxon>
        <taxon>Actinopterygii</taxon>
        <taxon>Neopterygii</taxon>
        <taxon>Teleostei</taxon>
        <taxon>Ostariophysi</taxon>
        <taxon>Gymnotiformes</taxon>
        <taxon>Gymnotoidei</taxon>
        <taxon>Gymnotidae</taxon>
        <taxon>Electrophorus</taxon>
    </lineage>
</organism>
<sequence>MPYSGFSLLYSGFGLPYSGFSLLYSGFGLLYSWFGLLYIDFGLLYTGFCLLYSGFNLLYSWFSLLYSGFVCSTLGSIFSTLGSVCSTLGLSALLWVQSALLWVRLLYSGFVCSALSLAAGRSLSLFISIQAQWLHTQRLHSQRLHTQRLHTQRPHTQRLFMDSPCEQRKAKALLDRTSTKSNTAVGGANRYGRALFHGGAIGTLTGVTGKPGRAKHRLAAVRSDVSRLTRAGSAEMERAPWPNPVQGRSMCSGENGFMQWLATGVLLLIRKRLHFQPRFTSLSILSSLSAGVRKCVGRWWRVQTYAPLWQETQDIPWGRGLDRKRRHAIGTVMGLVRRFLSVPIVRVCVFTFSQPCPPHHPQHPLLESAGLVLSEDATVSPSPTPKHCSVLPCPARLCCALPCCTVPYPALLCRSMPCSVVLCRAVPRCAALCCAVLCYAVLCYAMLCSALPCSAVLCSVLLCCAVLCCALGHGDMLCHLHKARSLQKWVISDVPMFLSSMPCLSRNKGREDPYKALGLWGCSLMPRHHTGLRFRIVVLFNADVYQTHSSWNRSRLSLRAFLWEKPFLLKLISEEDLEESKLQSQVTSARLRSSCNAPQRRPLADQGRGAEPGYDDIISLIGRRVKVRTRTLKVGTTIGKRRELADMMEKRPVDALWERETRWKGRVHGGPFCSLREECVKHMLESVGQSEEDEGGIGRLVEPVFLAVGEIAGSVPALVTGQLGLQQLIASRYEIEISEPLTLLPNCWYGDEERTPDRFAPACE</sequence>
<protein>
    <submittedName>
        <fullName evidence="2">Uncharacterized protein</fullName>
    </submittedName>
</protein>